<sequence>MTGLVPIGEFSLMTQLSVKTLRHYHDVGLLEPTSVDASSGYRFYDTDLVPTAQLIRRLRGLDMPVPDVRSVLAAPNDLERDALIGDHLARMEGALQQTRAAVSDLRVMLGPSTGAIEVEYRAVPETASIAITGQVAVSDVLPWWQEAARELRALARQTGVQVTGFLGGLYDPALYTDEVGQVTVFLPVAEPLDAGRVKALVLPASDLAVTVHRGSYAGIDRTYGALGSYVADRHEGRPGPIRENYLLTPDDTTDDSELRTEISWPVNASAEQAN</sequence>
<feature type="domain" description="HTH merR-type" evidence="3">
    <location>
        <begin position="1"/>
        <end position="74"/>
    </location>
</feature>
<dbReference type="Gene3D" id="3.20.80.10">
    <property type="entry name" value="Regulatory factor, effector binding domain"/>
    <property type="match status" value="1"/>
</dbReference>
<dbReference type="InterPro" id="IPR047057">
    <property type="entry name" value="MerR_fam"/>
</dbReference>
<gene>
    <name evidence="4" type="ORF">GCM10025867_08230</name>
</gene>
<feature type="region of interest" description="Disordered" evidence="2">
    <location>
        <begin position="248"/>
        <end position="274"/>
    </location>
</feature>
<keyword evidence="5" id="KW-1185">Reference proteome</keyword>
<evidence type="ECO:0000313" key="5">
    <source>
        <dbReference type="Proteomes" id="UP001321486"/>
    </source>
</evidence>
<dbReference type="PANTHER" id="PTHR30204">
    <property type="entry name" value="REDOX-CYCLING DRUG-SENSING TRANSCRIPTIONAL ACTIVATOR SOXR"/>
    <property type="match status" value="1"/>
</dbReference>
<dbReference type="InterPro" id="IPR029442">
    <property type="entry name" value="GyrI-like"/>
</dbReference>
<dbReference type="PROSITE" id="PS50937">
    <property type="entry name" value="HTH_MERR_2"/>
    <property type="match status" value="1"/>
</dbReference>
<name>A0ABM8GJL2_9MICO</name>
<dbReference type="Gene3D" id="1.10.1660.10">
    <property type="match status" value="1"/>
</dbReference>
<dbReference type="Proteomes" id="UP001321486">
    <property type="component" value="Chromosome"/>
</dbReference>
<dbReference type="InterPro" id="IPR011256">
    <property type="entry name" value="Reg_factor_effector_dom_sf"/>
</dbReference>
<dbReference type="InterPro" id="IPR000551">
    <property type="entry name" value="MerR-type_HTH_dom"/>
</dbReference>
<dbReference type="SUPFAM" id="SSF46955">
    <property type="entry name" value="Putative DNA-binding domain"/>
    <property type="match status" value="1"/>
</dbReference>
<reference evidence="5" key="1">
    <citation type="journal article" date="2019" name="Int. J. Syst. Evol. Microbiol.">
        <title>The Global Catalogue of Microorganisms (GCM) 10K type strain sequencing project: providing services to taxonomists for standard genome sequencing and annotation.</title>
        <authorList>
            <consortium name="The Broad Institute Genomics Platform"/>
            <consortium name="The Broad Institute Genome Sequencing Center for Infectious Disease"/>
            <person name="Wu L."/>
            <person name="Ma J."/>
        </authorList>
    </citation>
    <scope>NUCLEOTIDE SEQUENCE [LARGE SCALE GENOMIC DNA]</scope>
    <source>
        <strain evidence="5">NBRC 108728</strain>
    </source>
</reference>
<dbReference type="Pfam" id="PF06445">
    <property type="entry name" value="GyrI-like"/>
    <property type="match status" value="1"/>
</dbReference>
<organism evidence="4 5">
    <name type="scientific">Frondihabitans sucicola</name>
    <dbReference type="NCBI Taxonomy" id="1268041"/>
    <lineage>
        <taxon>Bacteria</taxon>
        <taxon>Bacillati</taxon>
        <taxon>Actinomycetota</taxon>
        <taxon>Actinomycetes</taxon>
        <taxon>Micrococcales</taxon>
        <taxon>Microbacteriaceae</taxon>
        <taxon>Frondihabitans</taxon>
    </lineage>
</organism>
<dbReference type="SUPFAM" id="SSF55136">
    <property type="entry name" value="Probable bacterial effector-binding domain"/>
    <property type="match status" value="1"/>
</dbReference>
<dbReference type="InterPro" id="IPR009061">
    <property type="entry name" value="DNA-bd_dom_put_sf"/>
</dbReference>
<dbReference type="PANTHER" id="PTHR30204:SF97">
    <property type="entry name" value="MERR FAMILY REGULATORY PROTEIN"/>
    <property type="match status" value="1"/>
</dbReference>
<dbReference type="Pfam" id="PF13411">
    <property type="entry name" value="MerR_1"/>
    <property type="match status" value="1"/>
</dbReference>
<dbReference type="SMART" id="SM00871">
    <property type="entry name" value="AraC_E_bind"/>
    <property type="match status" value="1"/>
</dbReference>
<protein>
    <submittedName>
        <fullName evidence="4">MerR family transcriptional regulator</fullName>
    </submittedName>
</protein>
<dbReference type="CDD" id="cd01107">
    <property type="entry name" value="HTH_BmrR"/>
    <property type="match status" value="1"/>
</dbReference>
<dbReference type="RefSeq" id="WP_286345546.1">
    <property type="nucleotide sequence ID" value="NZ_AP027732.1"/>
</dbReference>
<dbReference type="SMART" id="SM00422">
    <property type="entry name" value="HTH_MERR"/>
    <property type="match status" value="1"/>
</dbReference>
<dbReference type="InterPro" id="IPR010499">
    <property type="entry name" value="AraC_E-bd"/>
</dbReference>
<evidence type="ECO:0000259" key="3">
    <source>
        <dbReference type="PROSITE" id="PS50937"/>
    </source>
</evidence>
<keyword evidence="1" id="KW-0238">DNA-binding</keyword>
<dbReference type="EMBL" id="AP027732">
    <property type="protein sequence ID" value="BDZ48582.1"/>
    <property type="molecule type" value="Genomic_DNA"/>
</dbReference>
<evidence type="ECO:0000256" key="1">
    <source>
        <dbReference type="ARBA" id="ARBA00023125"/>
    </source>
</evidence>
<proteinExistence type="predicted"/>
<evidence type="ECO:0000256" key="2">
    <source>
        <dbReference type="SAM" id="MobiDB-lite"/>
    </source>
</evidence>
<accession>A0ABM8GJL2</accession>
<evidence type="ECO:0000313" key="4">
    <source>
        <dbReference type="EMBL" id="BDZ48582.1"/>
    </source>
</evidence>